<dbReference type="GO" id="GO:0010333">
    <property type="term" value="F:terpene synthase activity"/>
    <property type="evidence" value="ECO:0007669"/>
    <property type="project" value="InterPro"/>
</dbReference>
<organism evidence="10 11">
    <name type="scientific">Nocardia tenerifensis</name>
    <dbReference type="NCBI Taxonomy" id="228006"/>
    <lineage>
        <taxon>Bacteria</taxon>
        <taxon>Bacillati</taxon>
        <taxon>Actinomycetota</taxon>
        <taxon>Actinomycetes</taxon>
        <taxon>Mycobacteriales</taxon>
        <taxon>Nocardiaceae</taxon>
        <taxon>Nocardia</taxon>
    </lineage>
</organism>
<keyword evidence="2" id="KW-0479">Metal-binding</keyword>
<feature type="compositionally biased region" description="Low complexity" evidence="9">
    <location>
        <begin position="39"/>
        <end position="58"/>
    </location>
</feature>
<feature type="compositionally biased region" description="Polar residues" evidence="9">
    <location>
        <begin position="161"/>
        <end position="177"/>
    </location>
</feature>
<reference evidence="10 11" key="1">
    <citation type="submission" date="2018-05" db="EMBL/GenBank/DDBJ databases">
        <title>Genomic Encyclopedia of Type Strains, Phase IV (KMG-IV): sequencing the most valuable type-strain genomes for metagenomic binning, comparative biology and taxonomic classification.</title>
        <authorList>
            <person name="Goeker M."/>
        </authorList>
    </citation>
    <scope>NUCLEOTIDE SEQUENCE [LARGE SCALE GENOMIC DNA]</scope>
    <source>
        <strain evidence="10 11">DSM 44704</strain>
    </source>
</reference>
<comment type="cofactor">
    <cofactor evidence="1">
        <name>Mg(2+)</name>
        <dbReference type="ChEBI" id="CHEBI:18420"/>
    </cofactor>
</comment>
<evidence type="ECO:0000256" key="1">
    <source>
        <dbReference type="ARBA" id="ARBA00001946"/>
    </source>
</evidence>
<feature type="region of interest" description="Disordered" evidence="9">
    <location>
        <begin position="254"/>
        <end position="307"/>
    </location>
</feature>
<keyword evidence="11" id="KW-1185">Reference proteome</keyword>
<protein>
    <recommendedName>
        <fullName evidence="8">2-methylisoborneol synthase</fullName>
        <ecNumber evidence="7">4.2.3.118</ecNumber>
    </recommendedName>
</protein>
<dbReference type="InterPro" id="IPR034686">
    <property type="entry name" value="Terpene_cyclase-like_2"/>
</dbReference>
<dbReference type="InterPro" id="IPR047945">
    <property type="entry name" value="MIB_synthase"/>
</dbReference>
<comment type="similarity">
    <text evidence="6">Belongs to the terpene synthase family. 2-methylisoborneol synthase subfamily.</text>
</comment>
<comment type="catalytic activity">
    <reaction evidence="5">
        <text>(E)-2-methylgeranyl diphosphate + H2O = 2-methylisoborneol + diphosphate</text>
        <dbReference type="Rhea" id="RHEA:32571"/>
        <dbReference type="ChEBI" id="CHEBI:15377"/>
        <dbReference type="ChEBI" id="CHEBI:33019"/>
        <dbReference type="ChEBI" id="CHEBI:61984"/>
        <dbReference type="ChEBI" id="CHEBI:61987"/>
        <dbReference type="EC" id="4.2.3.118"/>
    </reaction>
</comment>
<dbReference type="SUPFAM" id="SSF48576">
    <property type="entry name" value="Terpenoid synthases"/>
    <property type="match status" value="1"/>
</dbReference>
<dbReference type="EC" id="4.2.3.118" evidence="7"/>
<dbReference type="RefSeq" id="WP_246003187.1">
    <property type="nucleotide sequence ID" value="NZ_QJKF01000019.1"/>
</dbReference>
<evidence type="ECO:0000256" key="2">
    <source>
        <dbReference type="ARBA" id="ARBA00022723"/>
    </source>
</evidence>
<evidence type="ECO:0000256" key="3">
    <source>
        <dbReference type="ARBA" id="ARBA00022842"/>
    </source>
</evidence>
<evidence type="ECO:0000256" key="9">
    <source>
        <dbReference type="SAM" id="MobiDB-lite"/>
    </source>
</evidence>
<dbReference type="AlphaFoldDB" id="A0A318JUT4"/>
<evidence type="ECO:0000256" key="7">
    <source>
        <dbReference type="ARBA" id="ARBA00035680"/>
    </source>
</evidence>
<feature type="region of interest" description="Disordered" evidence="9">
    <location>
        <begin position="156"/>
        <end position="199"/>
    </location>
</feature>
<proteinExistence type="inferred from homology"/>
<dbReference type="NCBIfam" id="NF041167">
    <property type="entry name" value="f2_encap_cargo2"/>
    <property type="match status" value="1"/>
</dbReference>
<feature type="region of interest" description="Disordered" evidence="9">
    <location>
        <begin position="34"/>
        <end position="60"/>
    </location>
</feature>
<evidence type="ECO:0000256" key="8">
    <source>
        <dbReference type="ARBA" id="ARBA00035696"/>
    </source>
</evidence>
<evidence type="ECO:0000313" key="10">
    <source>
        <dbReference type="EMBL" id="PXX56473.1"/>
    </source>
</evidence>
<dbReference type="GO" id="GO:0042214">
    <property type="term" value="P:terpene metabolic process"/>
    <property type="evidence" value="ECO:0007669"/>
    <property type="project" value="InterPro"/>
</dbReference>
<dbReference type="SFLD" id="SFLDS00005">
    <property type="entry name" value="Isoprenoid_Synthase_Type_I"/>
    <property type="match status" value="1"/>
</dbReference>
<dbReference type="Pfam" id="PF19086">
    <property type="entry name" value="Terpene_syn_C_2"/>
    <property type="match status" value="1"/>
</dbReference>
<keyword evidence="3" id="KW-0460">Magnesium</keyword>
<sequence>MLSRTVAVPATHEIADAVTALLSDLNGGAPATLPHNGFPTAAEAGAADSAVPDAPAPDAHARPGLLGPKGLGSVALLITPPTAGAGTEYISSTLTTPPSVTTSNPALVEPHVPAETRGATPSGADSWLSRPTESRIPTGPTGLGTAVDHALIEPHVPVDAPTTTPPGSDLASTSQSAAPAELVESRIPTGPTGLGTASGRALVEPHVPADAPTAIPSGSIATATVAEPAESGIPTGPTGLGTASGRALVEPHVPADAPTAIPSGSTATAAEPVESRIPSGPTGLGTASTRRDTGTGSRIPPLYCPPPMRDDPALGEVVNELIIDWAEDIGLYEGKLDDLRKAGFGRLIMLAHPDCDDPDRLLAAAKCAVAEWAVDDYYCDVGASDVAPDGTPSTAEAELGPRLELAAAAIDPVHLPARYAARAEEALRADPILRAFRGGCEHLARYGTPAQLARLRTEIAGWFIALGAEAGWRQAGRKPQAWEYLINRQPHSFLPCMAPIDIVGGYELQAAEYTDPRVRRVITTAALASQLVNDLYSMAREDLSDGREFNLPTVLVAEEGCTRREAVQRTAELHDELMRRVELEAAPLAALGSPELRRHLTGVWAWLGGSRAWHAESKRYSDT</sequence>
<dbReference type="EMBL" id="QJKF01000019">
    <property type="protein sequence ID" value="PXX56473.1"/>
    <property type="molecule type" value="Genomic_DNA"/>
</dbReference>
<accession>A0A318JUT4</accession>
<evidence type="ECO:0000256" key="4">
    <source>
        <dbReference type="ARBA" id="ARBA00023239"/>
    </source>
</evidence>
<evidence type="ECO:0000313" key="11">
    <source>
        <dbReference type="Proteomes" id="UP000247569"/>
    </source>
</evidence>
<comment type="caution">
    <text evidence="10">The sequence shown here is derived from an EMBL/GenBank/DDBJ whole genome shotgun (WGS) entry which is preliminary data.</text>
</comment>
<name>A0A318JUT4_9NOCA</name>
<evidence type="ECO:0000256" key="5">
    <source>
        <dbReference type="ARBA" id="ARBA00035573"/>
    </source>
</evidence>
<feature type="region of interest" description="Disordered" evidence="9">
    <location>
        <begin position="113"/>
        <end position="141"/>
    </location>
</feature>
<dbReference type="SFLD" id="SFLDG01020">
    <property type="entry name" value="Terpene_Cyclase_Like_2"/>
    <property type="match status" value="1"/>
</dbReference>
<dbReference type="InterPro" id="IPR008949">
    <property type="entry name" value="Isoprenoid_synthase_dom_sf"/>
</dbReference>
<gene>
    <name evidence="10" type="ORF">DFR70_11925</name>
</gene>
<keyword evidence="4" id="KW-0456">Lyase</keyword>
<dbReference type="Proteomes" id="UP000247569">
    <property type="component" value="Unassembled WGS sequence"/>
</dbReference>
<evidence type="ECO:0000256" key="6">
    <source>
        <dbReference type="ARBA" id="ARBA00035653"/>
    </source>
</evidence>
<dbReference type="GO" id="GO:0046872">
    <property type="term" value="F:metal ion binding"/>
    <property type="evidence" value="ECO:0007669"/>
    <property type="project" value="UniProtKB-KW"/>
</dbReference>
<dbReference type="Gene3D" id="1.10.600.10">
    <property type="entry name" value="Farnesyl Diphosphate Synthase"/>
    <property type="match status" value="1"/>
</dbReference>